<comment type="similarity">
    <text evidence="1">Belongs to the glycosyltransferase 2 family. WaaE/KdtX subfamily.</text>
</comment>
<dbReference type="PANTHER" id="PTHR43630:SF2">
    <property type="entry name" value="GLYCOSYLTRANSFERASE"/>
    <property type="match status" value="1"/>
</dbReference>
<evidence type="ECO:0000313" key="3">
    <source>
        <dbReference type="EMBL" id="MBK0399859.1"/>
    </source>
</evidence>
<dbReference type="Proteomes" id="UP000655420">
    <property type="component" value="Unassembled WGS sequence"/>
</dbReference>
<dbReference type="RefSeq" id="WP_200610046.1">
    <property type="nucleotide sequence ID" value="NZ_JAEHHL010000006.1"/>
</dbReference>
<name>A0A8J7M796_9RHOB</name>
<dbReference type="Pfam" id="PF00535">
    <property type="entry name" value="Glycos_transf_2"/>
    <property type="match status" value="1"/>
</dbReference>
<evidence type="ECO:0000313" key="4">
    <source>
        <dbReference type="Proteomes" id="UP000655420"/>
    </source>
</evidence>
<accession>A0A8J7M796</accession>
<gene>
    <name evidence="3" type="ORF">H0I76_11715</name>
</gene>
<organism evidence="3 4">
    <name type="scientific">Thermohalobaculum xanthum</name>
    <dbReference type="NCBI Taxonomy" id="2753746"/>
    <lineage>
        <taxon>Bacteria</taxon>
        <taxon>Pseudomonadati</taxon>
        <taxon>Pseudomonadota</taxon>
        <taxon>Alphaproteobacteria</taxon>
        <taxon>Rhodobacterales</taxon>
        <taxon>Paracoccaceae</taxon>
        <taxon>Thermohalobaculum</taxon>
    </lineage>
</organism>
<proteinExistence type="inferred from homology"/>
<dbReference type="PANTHER" id="PTHR43630">
    <property type="entry name" value="POLY-BETA-1,6-N-ACETYL-D-GLUCOSAMINE SYNTHASE"/>
    <property type="match status" value="1"/>
</dbReference>
<protein>
    <submittedName>
        <fullName evidence="3">Glycosyltransferase family 2 protein</fullName>
    </submittedName>
</protein>
<feature type="domain" description="Glycosyltransferase 2-like" evidence="2">
    <location>
        <begin position="19"/>
        <end position="104"/>
    </location>
</feature>
<dbReference type="Gene3D" id="3.90.550.10">
    <property type="entry name" value="Spore Coat Polysaccharide Biosynthesis Protein SpsA, Chain A"/>
    <property type="match status" value="1"/>
</dbReference>
<keyword evidence="4" id="KW-1185">Reference proteome</keyword>
<dbReference type="SUPFAM" id="SSF53448">
    <property type="entry name" value="Nucleotide-diphospho-sugar transferases"/>
    <property type="match status" value="1"/>
</dbReference>
<dbReference type="EMBL" id="JAEHHL010000006">
    <property type="protein sequence ID" value="MBK0399859.1"/>
    <property type="molecule type" value="Genomic_DNA"/>
</dbReference>
<dbReference type="CDD" id="cd02511">
    <property type="entry name" value="Beta4Glucosyltransferase"/>
    <property type="match status" value="1"/>
</dbReference>
<comment type="caution">
    <text evidence="3">The sequence shown here is derived from an EMBL/GenBank/DDBJ whole genome shotgun (WGS) entry which is preliminary data.</text>
</comment>
<evidence type="ECO:0000256" key="1">
    <source>
        <dbReference type="ARBA" id="ARBA00038494"/>
    </source>
</evidence>
<dbReference type="InterPro" id="IPR029044">
    <property type="entry name" value="Nucleotide-diphossugar_trans"/>
</dbReference>
<evidence type="ECO:0000259" key="2">
    <source>
        <dbReference type="Pfam" id="PF00535"/>
    </source>
</evidence>
<dbReference type="AlphaFoldDB" id="A0A8J7M796"/>
<dbReference type="InterPro" id="IPR001173">
    <property type="entry name" value="Glyco_trans_2-like"/>
</dbReference>
<sequence length="269" mass="29653">MAEAGEGTGCAGTRRLPISAFVIACNEAARLPATLAALQWADQIVVVDSGSTDDTCDIARRMGAEVHFHAWEGYGPQKVYAESLCRNDWLLNVDADEVVTPVLAAEIATLFATGAPSPGAWRVRILNVYPGDVAPRPLAADYEVVRLYHRDAGRYRAHPLFDRVEIEKGVTPGRLAAPVHHFPLISWAHLVDKENRYSSYSAETAKPRSRSGLILRLPFEFPLVFLKFYLLRRHITGGWKGLAFSIVAAFGRTLRVIKMLARTEAAGEK</sequence>
<reference evidence="3" key="1">
    <citation type="submission" date="2020-12" db="EMBL/GenBank/DDBJ databases">
        <title>Bacterial taxonomy.</title>
        <authorList>
            <person name="Pan X."/>
        </authorList>
    </citation>
    <scope>NUCLEOTIDE SEQUENCE</scope>
    <source>
        <strain evidence="3">M0105</strain>
    </source>
</reference>